<dbReference type="EC" id="2.7.10.2" evidence="4"/>
<evidence type="ECO:0000256" key="1">
    <source>
        <dbReference type="ARBA" id="ARBA00004429"/>
    </source>
</evidence>
<name>A0ABV9T326_9BACT</name>
<evidence type="ECO:0000256" key="10">
    <source>
        <dbReference type="ARBA" id="ARBA00022777"/>
    </source>
</evidence>
<dbReference type="Pfam" id="PF13807">
    <property type="entry name" value="GNVR"/>
    <property type="match status" value="1"/>
</dbReference>
<keyword evidence="7" id="KW-0808">Transferase</keyword>
<evidence type="ECO:0000313" key="21">
    <source>
        <dbReference type="EMBL" id="MFC4873121.1"/>
    </source>
</evidence>
<evidence type="ECO:0000256" key="8">
    <source>
        <dbReference type="ARBA" id="ARBA00022692"/>
    </source>
</evidence>
<evidence type="ECO:0000256" key="3">
    <source>
        <dbReference type="ARBA" id="ARBA00008883"/>
    </source>
</evidence>
<dbReference type="CDD" id="cd05387">
    <property type="entry name" value="BY-kinase"/>
    <property type="match status" value="1"/>
</dbReference>
<keyword evidence="6" id="KW-0997">Cell inner membrane</keyword>
<comment type="caution">
    <text evidence="21">The sequence shown here is derived from an EMBL/GenBank/DDBJ whole genome shotgun (WGS) entry which is preliminary data.</text>
</comment>
<keyword evidence="12 17" id="KW-1133">Transmembrane helix</keyword>
<evidence type="ECO:0000256" key="15">
    <source>
        <dbReference type="ARBA" id="ARBA00051245"/>
    </source>
</evidence>
<evidence type="ECO:0000256" key="13">
    <source>
        <dbReference type="ARBA" id="ARBA00023136"/>
    </source>
</evidence>
<dbReference type="Proteomes" id="UP001595818">
    <property type="component" value="Unassembled WGS sequence"/>
</dbReference>
<evidence type="ECO:0000259" key="19">
    <source>
        <dbReference type="Pfam" id="PF13614"/>
    </source>
</evidence>
<keyword evidence="14" id="KW-0829">Tyrosine-protein kinase</keyword>
<keyword evidence="10" id="KW-0418">Kinase</keyword>
<sequence>MKKSDLLSDMLLDGFRDEESSPINIKEILVQYLRYWWLFLISLIVIVALAIVYLFFATPLYSVSSSILIKVNKSSDFTQNIVMSDLEAFETTKQVENEIEVLGSYSLMRDAIEDLPLHASFYVVDRFSREKELYGKQVPISVIVHEEGDGSIVPPDDRRLNVYIHDENFEIESSENSRKTFDYGEKIQNWYGIFSIEKQFDFNEDTPRHLIVALNNKDQLASRYNGRLRVAVSNKFASVLNLSLTDAVPEKGKDILNRLIEEYNHQAVKEKNITAENTIAFIDQQLSTLIKELGEVEEKIEAYKRNNSITSPGSEYSSFVENTRNYEAQLSRNKIQLEVLESIESYLNSSSNMGAEVPSNLSIEDGTLVALISRFNQLRAEKDRFLRTTQPSNPLVVSLDEQLTALKSDIRTNLTNIKNSLRIENRNLSASINRLDARLSRVPEIERGLLELTREQNRKQEQYLYLQNKREESELSLAATTISNARVIDTASASSSPVKPNQVVILGMALMLSIVFPIGFVYIKSNISNKILKKIEVQKIIPFPIIGEVSHSKEKSALAMGNKKRTPIAEQFRLLRTNLKFLHEGEPDRVILVTSSIGGEGKTFFSLNLGSSLSLANKKVVVLEFDLRKPALLSSVNLKSKRGISDYLSRESISLDELIIESEIIDGLSFIGCGAIPEDPAELMLSPKAGFLIKCLKERFDYIIIDTAPVGTVSDAFNLSPYIDLALVLVRYNYTSKDNLIFLEELKLNNKLKKTMIVMNDAKIGNGYYGYNYGYGYTEKDIKRRRVYS</sequence>
<evidence type="ECO:0000256" key="16">
    <source>
        <dbReference type="SAM" id="Coils"/>
    </source>
</evidence>
<evidence type="ECO:0000256" key="17">
    <source>
        <dbReference type="SAM" id="Phobius"/>
    </source>
</evidence>
<accession>A0ABV9T326</accession>
<dbReference type="InterPro" id="IPR050445">
    <property type="entry name" value="Bact_polysacc_biosynth/exp"/>
</dbReference>
<reference evidence="22" key="1">
    <citation type="journal article" date="2019" name="Int. J. Syst. Evol. Microbiol.">
        <title>The Global Catalogue of Microorganisms (GCM) 10K type strain sequencing project: providing services to taxonomists for standard genome sequencing and annotation.</title>
        <authorList>
            <consortium name="The Broad Institute Genomics Platform"/>
            <consortium name="The Broad Institute Genome Sequencing Center for Infectious Disease"/>
            <person name="Wu L."/>
            <person name="Ma J."/>
        </authorList>
    </citation>
    <scope>NUCLEOTIDE SEQUENCE [LARGE SCALE GENOMIC DNA]</scope>
    <source>
        <strain evidence="22">CGMCC 4.7466</strain>
    </source>
</reference>
<dbReference type="SUPFAM" id="SSF52540">
    <property type="entry name" value="P-loop containing nucleoside triphosphate hydrolases"/>
    <property type="match status" value="1"/>
</dbReference>
<evidence type="ECO:0000256" key="4">
    <source>
        <dbReference type="ARBA" id="ARBA00011903"/>
    </source>
</evidence>
<evidence type="ECO:0000256" key="11">
    <source>
        <dbReference type="ARBA" id="ARBA00022840"/>
    </source>
</evidence>
<comment type="subcellular location">
    <subcellularLocation>
        <location evidence="1">Cell inner membrane</location>
        <topology evidence="1">Multi-pass membrane protein</topology>
    </subcellularLocation>
</comment>
<comment type="similarity">
    <text evidence="2">Belongs to the CpsD/CapB family.</text>
</comment>
<evidence type="ECO:0000256" key="9">
    <source>
        <dbReference type="ARBA" id="ARBA00022741"/>
    </source>
</evidence>
<proteinExistence type="inferred from homology"/>
<keyword evidence="13 17" id="KW-0472">Membrane</keyword>
<dbReference type="Pfam" id="PF02706">
    <property type="entry name" value="Wzz"/>
    <property type="match status" value="1"/>
</dbReference>
<feature type="domain" description="Tyrosine-protein kinase G-rich" evidence="20">
    <location>
        <begin position="445"/>
        <end position="525"/>
    </location>
</feature>
<dbReference type="Pfam" id="PF13614">
    <property type="entry name" value="AAA_31"/>
    <property type="match status" value="1"/>
</dbReference>
<dbReference type="EMBL" id="JBHSJJ010000008">
    <property type="protein sequence ID" value="MFC4873121.1"/>
    <property type="molecule type" value="Genomic_DNA"/>
</dbReference>
<organism evidence="21 22">
    <name type="scientific">Negadavirga shengliensis</name>
    <dbReference type="NCBI Taxonomy" id="1389218"/>
    <lineage>
        <taxon>Bacteria</taxon>
        <taxon>Pseudomonadati</taxon>
        <taxon>Bacteroidota</taxon>
        <taxon>Cytophagia</taxon>
        <taxon>Cytophagales</taxon>
        <taxon>Cyclobacteriaceae</taxon>
        <taxon>Negadavirga</taxon>
    </lineage>
</organism>
<evidence type="ECO:0000256" key="6">
    <source>
        <dbReference type="ARBA" id="ARBA00022519"/>
    </source>
</evidence>
<dbReference type="InterPro" id="IPR032807">
    <property type="entry name" value="GNVR"/>
</dbReference>
<comment type="similarity">
    <text evidence="3">Belongs to the etk/wzc family.</text>
</comment>
<evidence type="ECO:0000256" key="7">
    <source>
        <dbReference type="ARBA" id="ARBA00022679"/>
    </source>
</evidence>
<dbReference type="Gene3D" id="3.40.50.300">
    <property type="entry name" value="P-loop containing nucleotide triphosphate hydrolases"/>
    <property type="match status" value="1"/>
</dbReference>
<dbReference type="InterPro" id="IPR025669">
    <property type="entry name" value="AAA_dom"/>
</dbReference>
<dbReference type="InterPro" id="IPR027417">
    <property type="entry name" value="P-loop_NTPase"/>
</dbReference>
<evidence type="ECO:0000256" key="2">
    <source>
        <dbReference type="ARBA" id="ARBA00007316"/>
    </source>
</evidence>
<dbReference type="PANTHER" id="PTHR32309:SF13">
    <property type="entry name" value="FERRIC ENTEROBACTIN TRANSPORT PROTEIN FEPE"/>
    <property type="match status" value="1"/>
</dbReference>
<dbReference type="InterPro" id="IPR005702">
    <property type="entry name" value="Wzc-like_C"/>
</dbReference>
<dbReference type="RefSeq" id="WP_377065700.1">
    <property type="nucleotide sequence ID" value="NZ_JBHSJJ010000008.1"/>
</dbReference>
<feature type="domain" description="Polysaccharide chain length determinant N-terminal" evidence="18">
    <location>
        <begin position="23"/>
        <end position="115"/>
    </location>
</feature>
<feature type="transmembrane region" description="Helical" evidence="17">
    <location>
        <begin position="503"/>
        <end position="523"/>
    </location>
</feature>
<keyword evidence="5" id="KW-1003">Cell membrane</keyword>
<dbReference type="InterPro" id="IPR003856">
    <property type="entry name" value="LPS_length_determ_N"/>
</dbReference>
<keyword evidence="11" id="KW-0067">ATP-binding</keyword>
<feature type="transmembrane region" description="Helical" evidence="17">
    <location>
        <begin position="35"/>
        <end position="56"/>
    </location>
</feature>
<comment type="catalytic activity">
    <reaction evidence="15">
        <text>L-tyrosyl-[protein] + ATP = O-phospho-L-tyrosyl-[protein] + ADP + H(+)</text>
        <dbReference type="Rhea" id="RHEA:10596"/>
        <dbReference type="Rhea" id="RHEA-COMP:10136"/>
        <dbReference type="Rhea" id="RHEA-COMP:20101"/>
        <dbReference type="ChEBI" id="CHEBI:15378"/>
        <dbReference type="ChEBI" id="CHEBI:30616"/>
        <dbReference type="ChEBI" id="CHEBI:46858"/>
        <dbReference type="ChEBI" id="CHEBI:61978"/>
        <dbReference type="ChEBI" id="CHEBI:456216"/>
        <dbReference type="EC" id="2.7.10.2"/>
    </reaction>
</comment>
<evidence type="ECO:0000256" key="14">
    <source>
        <dbReference type="ARBA" id="ARBA00023137"/>
    </source>
</evidence>
<evidence type="ECO:0000259" key="20">
    <source>
        <dbReference type="Pfam" id="PF13807"/>
    </source>
</evidence>
<keyword evidence="8 17" id="KW-0812">Transmembrane</keyword>
<keyword evidence="9" id="KW-0547">Nucleotide-binding</keyword>
<evidence type="ECO:0000313" key="22">
    <source>
        <dbReference type="Proteomes" id="UP001595818"/>
    </source>
</evidence>
<dbReference type="PANTHER" id="PTHR32309">
    <property type="entry name" value="TYROSINE-PROTEIN KINASE"/>
    <property type="match status" value="1"/>
</dbReference>
<evidence type="ECO:0000256" key="12">
    <source>
        <dbReference type="ARBA" id="ARBA00022989"/>
    </source>
</evidence>
<feature type="domain" description="AAA" evidence="19">
    <location>
        <begin position="589"/>
        <end position="710"/>
    </location>
</feature>
<protein>
    <recommendedName>
        <fullName evidence="4">non-specific protein-tyrosine kinase</fullName>
        <ecNumber evidence="4">2.7.10.2</ecNumber>
    </recommendedName>
</protein>
<keyword evidence="22" id="KW-1185">Reference proteome</keyword>
<keyword evidence="16" id="KW-0175">Coiled coil</keyword>
<gene>
    <name evidence="21" type="ORF">ACFPFU_15590</name>
</gene>
<evidence type="ECO:0000256" key="5">
    <source>
        <dbReference type="ARBA" id="ARBA00022475"/>
    </source>
</evidence>
<evidence type="ECO:0000259" key="18">
    <source>
        <dbReference type="Pfam" id="PF02706"/>
    </source>
</evidence>
<feature type="coiled-coil region" evidence="16">
    <location>
        <begin position="279"/>
        <end position="306"/>
    </location>
</feature>